<keyword evidence="2" id="KW-0238">DNA-binding</keyword>
<feature type="domain" description="HTH araC/xylS-type" evidence="4">
    <location>
        <begin position="196"/>
        <end position="301"/>
    </location>
</feature>
<dbReference type="Proteomes" id="UP001597414">
    <property type="component" value="Unassembled WGS sequence"/>
</dbReference>
<proteinExistence type="predicted"/>
<dbReference type="PANTHER" id="PTHR43280">
    <property type="entry name" value="ARAC-FAMILY TRANSCRIPTIONAL REGULATOR"/>
    <property type="match status" value="1"/>
</dbReference>
<accession>A0ABW5B509</accession>
<evidence type="ECO:0000259" key="4">
    <source>
        <dbReference type="PROSITE" id="PS01124"/>
    </source>
</evidence>
<dbReference type="RefSeq" id="WP_380800798.1">
    <property type="nucleotide sequence ID" value="NZ_JBHUIV010000010.1"/>
</dbReference>
<evidence type="ECO:0000256" key="2">
    <source>
        <dbReference type="ARBA" id="ARBA00023125"/>
    </source>
</evidence>
<dbReference type="InterPro" id="IPR018060">
    <property type="entry name" value="HTH_AraC"/>
</dbReference>
<gene>
    <name evidence="5" type="ORF">ACFSKV_05020</name>
</gene>
<evidence type="ECO:0000256" key="1">
    <source>
        <dbReference type="ARBA" id="ARBA00023015"/>
    </source>
</evidence>
<reference evidence="6" key="1">
    <citation type="journal article" date="2019" name="Int. J. Syst. Evol. Microbiol.">
        <title>The Global Catalogue of Microorganisms (GCM) 10K type strain sequencing project: providing services to taxonomists for standard genome sequencing and annotation.</title>
        <authorList>
            <consortium name="The Broad Institute Genomics Platform"/>
            <consortium name="The Broad Institute Genome Sequencing Center for Infectious Disease"/>
            <person name="Wu L."/>
            <person name="Ma J."/>
        </authorList>
    </citation>
    <scope>NUCLEOTIDE SEQUENCE [LARGE SCALE GENOMIC DNA]</scope>
    <source>
        <strain evidence="6">KCTC 19812</strain>
    </source>
</reference>
<keyword evidence="6" id="KW-1185">Reference proteome</keyword>
<dbReference type="EMBL" id="JBHUIV010000010">
    <property type="protein sequence ID" value="MFD2200918.1"/>
    <property type="molecule type" value="Genomic_DNA"/>
</dbReference>
<dbReference type="InterPro" id="IPR020449">
    <property type="entry name" value="Tscrpt_reg_AraC-type_HTH"/>
</dbReference>
<evidence type="ECO:0000313" key="5">
    <source>
        <dbReference type="EMBL" id="MFD2200918.1"/>
    </source>
</evidence>
<sequence length="302" mass="34815">MREQIIHSKSITEIRAVFGLDKPTHPLITILDTQKLAYGEETVGKRFSSDLYCIALKDSSCGIDYGRNSYDFEDGVLIFTAPKQVITVKKPQALNEVQGWMLYFHPDLIRNTALGSKIETYNFFNYEVHEALHLSENEQNTLNQIVLLIQDEIKERIDNHSQQVLVSNIELLLNYSKRYYERQFNTRSASHIDIVSKVELLLKDYFSENQLIEKGQPTIQYLAYHCHLSASYLSDLLTKETGRSAKDHINDFLIDKAKQLLLGSTDSVSGIAYSLGFNYPHYFGRLFKQKTGKTPQEYRQLN</sequence>
<evidence type="ECO:0000256" key="3">
    <source>
        <dbReference type="ARBA" id="ARBA00023163"/>
    </source>
</evidence>
<dbReference type="Gene3D" id="1.10.10.60">
    <property type="entry name" value="Homeodomain-like"/>
    <property type="match status" value="2"/>
</dbReference>
<protein>
    <submittedName>
        <fullName evidence="5">Helix-turn-helix domain-containing protein</fullName>
    </submittedName>
</protein>
<evidence type="ECO:0000313" key="6">
    <source>
        <dbReference type="Proteomes" id="UP001597414"/>
    </source>
</evidence>
<organism evidence="5 6">
    <name type="scientific">Shivajiella indica</name>
    <dbReference type="NCBI Taxonomy" id="872115"/>
    <lineage>
        <taxon>Bacteria</taxon>
        <taxon>Pseudomonadati</taxon>
        <taxon>Bacteroidota</taxon>
        <taxon>Cytophagia</taxon>
        <taxon>Cytophagales</taxon>
        <taxon>Cyclobacteriaceae</taxon>
        <taxon>Shivajiella</taxon>
    </lineage>
</organism>
<dbReference type="PANTHER" id="PTHR43280:SF32">
    <property type="entry name" value="TRANSCRIPTIONAL REGULATORY PROTEIN"/>
    <property type="match status" value="1"/>
</dbReference>
<comment type="caution">
    <text evidence="5">The sequence shown here is derived from an EMBL/GenBank/DDBJ whole genome shotgun (WGS) entry which is preliminary data.</text>
</comment>
<dbReference type="PRINTS" id="PR00032">
    <property type="entry name" value="HTHARAC"/>
</dbReference>
<dbReference type="Pfam" id="PF12833">
    <property type="entry name" value="HTH_18"/>
    <property type="match status" value="1"/>
</dbReference>
<dbReference type="InterPro" id="IPR009057">
    <property type="entry name" value="Homeodomain-like_sf"/>
</dbReference>
<dbReference type="SUPFAM" id="SSF46689">
    <property type="entry name" value="Homeodomain-like"/>
    <property type="match status" value="1"/>
</dbReference>
<dbReference type="PROSITE" id="PS01124">
    <property type="entry name" value="HTH_ARAC_FAMILY_2"/>
    <property type="match status" value="1"/>
</dbReference>
<dbReference type="SMART" id="SM00342">
    <property type="entry name" value="HTH_ARAC"/>
    <property type="match status" value="1"/>
</dbReference>
<name>A0ABW5B509_9BACT</name>
<keyword evidence="3" id="KW-0804">Transcription</keyword>
<keyword evidence="1" id="KW-0805">Transcription regulation</keyword>